<proteinExistence type="predicted"/>
<evidence type="ECO:0000259" key="7">
    <source>
        <dbReference type="PROSITE" id="PS50089"/>
    </source>
</evidence>
<dbReference type="InterPro" id="IPR013083">
    <property type="entry name" value="Znf_RING/FYVE/PHD"/>
</dbReference>
<dbReference type="EC" id="2.3.2.27" evidence="2"/>
<comment type="caution">
    <text evidence="8">The sequence shown here is derived from an EMBL/GenBank/DDBJ whole genome shotgun (WGS) entry which is preliminary data.</text>
</comment>
<dbReference type="AlphaFoldDB" id="A0A6A4LQK2"/>
<dbReference type="PANTHER" id="PTHR15710">
    <property type="entry name" value="E3 UBIQUITIN-PROTEIN LIGASE PRAJA"/>
    <property type="match status" value="1"/>
</dbReference>
<protein>
    <recommendedName>
        <fullName evidence="2">RING-type E3 ubiquitin transferase</fullName>
        <ecNumber evidence="2">2.3.2.27</ecNumber>
    </recommendedName>
</protein>
<gene>
    <name evidence="8" type="ORF">C3L33_09311</name>
</gene>
<sequence length="195" mass="22161">MTIDYKVTEKASSLYDDDQGGRKFVDVLVRELDEEDEILNEYTRSFSFQAPEEVEDKLLQVLSPMSIPEGVEDNIIREAVNLAHSLENDTVNKAINVKVIIRPQDLGESDSDEEEYELLPEEPTPASEEAIEALEILTLDAPEECAICSTTLHVDESGTRLPCYHTYHYNCIVHWLHQKNTCPQCRHQLPTDLGN</sequence>
<keyword evidence="4 6" id="KW-0863">Zinc-finger</keyword>
<keyword evidence="5" id="KW-0862">Zinc</keyword>
<dbReference type="SUPFAM" id="SSF57850">
    <property type="entry name" value="RING/U-box"/>
    <property type="match status" value="1"/>
</dbReference>
<dbReference type="Proteomes" id="UP000428333">
    <property type="component" value="Linkage Group LG05"/>
</dbReference>
<evidence type="ECO:0000256" key="1">
    <source>
        <dbReference type="ARBA" id="ARBA00000900"/>
    </source>
</evidence>
<evidence type="ECO:0000313" key="8">
    <source>
        <dbReference type="EMBL" id="KAE9458791.1"/>
    </source>
</evidence>
<dbReference type="SMART" id="SM00184">
    <property type="entry name" value="RING"/>
    <property type="match status" value="1"/>
</dbReference>
<dbReference type="GO" id="GO:0016567">
    <property type="term" value="P:protein ubiquitination"/>
    <property type="evidence" value="ECO:0007669"/>
    <property type="project" value="TreeGrafter"/>
</dbReference>
<organism evidence="8 9">
    <name type="scientific">Rhododendron williamsianum</name>
    <dbReference type="NCBI Taxonomy" id="262921"/>
    <lineage>
        <taxon>Eukaryota</taxon>
        <taxon>Viridiplantae</taxon>
        <taxon>Streptophyta</taxon>
        <taxon>Embryophyta</taxon>
        <taxon>Tracheophyta</taxon>
        <taxon>Spermatophyta</taxon>
        <taxon>Magnoliopsida</taxon>
        <taxon>eudicotyledons</taxon>
        <taxon>Gunneridae</taxon>
        <taxon>Pentapetalae</taxon>
        <taxon>asterids</taxon>
        <taxon>Ericales</taxon>
        <taxon>Ericaceae</taxon>
        <taxon>Ericoideae</taxon>
        <taxon>Rhodoreae</taxon>
        <taxon>Rhododendron</taxon>
    </lineage>
</organism>
<evidence type="ECO:0000256" key="4">
    <source>
        <dbReference type="ARBA" id="ARBA00022771"/>
    </source>
</evidence>
<dbReference type="Gene3D" id="3.30.40.10">
    <property type="entry name" value="Zinc/RING finger domain, C3HC4 (zinc finger)"/>
    <property type="match status" value="1"/>
</dbReference>
<name>A0A6A4LQK2_9ERIC</name>
<keyword evidence="9" id="KW-1185">Reference proteome</keyword>
<dbReference type="Pfam" id="PF13639">
    <property type="entry name" value="zf-RING_2"/>
    <property type="match status" value="1"/>
</dbReference>
<dbReference type="PANTHER" id="PTHR15710:SF196">
    <property type="entry name" value="F6A14.12 PROTEIN-RELATED"/>
    <property type="match status" value="1"/>
</dbReference>
<keyword evidence="3" id="KW-0479">Metal-binding</keyword>
<dbReference type="GO" id="GO:0061630">
    <property type="term" value="F:ubiquitin protein ligase activity"/>
    <property type="evidence" value="ECO:0007669"/>
    <property type="project" value="UniProtKB-EC"/>
</dbReference>
<evidence type="ECO:0000256" key="2">
    <source>
        <dbReference type="ARBA" id="ARBA00012483"/>
    </source>
</evidence>
<feature type="domain" description="RING-type" evidence="7">
    <location>
        <begin position="145"/>
        <end position="186"/>
    </location>
</feature>
<accession>A0A6A4LQK2</accession>
<evidence type="ECO:0000256" key="6">
    <source>
        <dbReference type="PROSITE-ProRule" id="PRU00175"/>
    </source>
</evidence>
<dbReference type="EMBL" id="QEFC01001234">
    <property type="protein sequence ID" value="KAE9458791.1"/>
    <property type="molecule type" value="Genomic_DNA"/>
</dbReference>
<evidence type="ECO:0000256" key="5">
    <source>
        <dbReference type="ARBA" id="ARBA00022833"/>
    </source>
</evidence>
<evidence type="ECO:0000313" key="9">
    <source>
        <dbReference type="Proteomes" id="UP000428333"/>
    </source>
</evidence>
<dbReference type="OrthoDB" id="4348522at2759"/>
<dbReference type="GO" id="GO:0005737">
    <property type="term" value="C:cytoplasm"/>
    <property type="evidence" value="ECO:0007669"/>
    <property type="project" value="TreeGrafter"/>
</dbReference>
<dbReference type="InterPro" id="IPR001841">
    <property type="entry name" value="Znf_RING"/>
</dbReference>
<comment type="catalytic activity">
    <reaction evidence="1">
        <text>S-ubiquitinyl-[E2 ubiquitin-conjugating enzyme]-L-cysteine + [acceptor protein]-L-lysine = [E2 ubiquitin-conjugating enzyme]-L-cysteine + N(6)-ubiquitinyl-[acceptor protein]-L-lysine.</text>
        <dbReference type="EC" id="2.3.2.27"/>
    </reaction>
</comment>
<dbReference type="GO" id="GO:0008270">
    <property type="term" value="F:zinc ion binding"/>
    <property type="evidence" value="ECO:0007669"/>
    <property type="project" value="UniProtKB-KW"/>
</dbReference>
<feature type="non-terminal residue" evidence="8">
    <location>
        <position position="1"/>
    </location>
</feature>
<dbReference type="PROSITE" id="PS50089">
    <property type="entry name" value="ZF_RING_2"/>
    <property type="match status" value="1"/>
</dbReference>
<reference evidence="8 9" key="1">
    <citation type="journal article" date="2019" name="Genome Biol. Evol.">
        <title>The Rhododendron genome and chromosomal organization provide insight into shared whole-genome duplications across the heath family (Ericaceae).</title>
        <authorList>
            <person name="Soza V.L."/>
            <person name="Lindsley D."/>
            <person name="Waalkes A."/>
            <person name="Ramage E."/>
            <person name="Patwardhan R.P."/>
            <person name="Burton J.N."/>
            <person name="Adey A."/>
            <person name="Kumar A."/>
            <person name="Qiu R."/>
            <person name="Shendure J."/>
            <person name="Hall B."/>
        </authorList>
    </citation>
    <scope>NUCLEOTIDE SEQUENCE [LARGE SCALE GENOMIC DNA]</scope>
    <source>
        <strain evidence="8">RSF 1966-606</strain>
    </source>
</reference>
<evidence type="ECO:0000256" key="3">
    <source>
        <dbReference type="ARBA" id="ARBA00022723"/>
    </source>
</evidence>